<sequence>MTPQILHLPDGKRFTVTPVFGGMGFRSHDHNNLLHPFPAGWMTVLHTEEDKVDFEGYGSNSHSNNNSHDEKNQTASDVVMTEKDDTVPKPKRRTKPFHKPTLQNDTLFISSISIPSNAEFKPAASPTREIAMMLWITLYWYFHQPQPDGELNTAASRNTPAGAKPMGEWRIRIKRDGVLRGKNLIPKLERMGLIASEDTSVGTSVDDNGEGWVNMFVSKRMFWQIPAHLFLFTLHPVGKSSMSGLYSAPGSPVTSRPGSPKDDSSRPEYRQLHSRSPSGGTLTPSGGQLAADVPGAPMPTTVTGIPNFPIGPYFSSSHLPTYYPPAPLQSTYTNNIRHPLRPKPPRMGEVFYTRFIESMGQYLSFRVASCSPQPVPYLGPVGPNPPEHSHLSSMSDSDLVASWFDNPRVKEFWGNYTSDFIEAGLCSKHTFPVIGLWDGIPFGYFELYWVKEDILGWHVGGEVDDWDRGIHIMIGEEWSRGRVAAWLTSLVHWCLTSDYRTMNVCLEPRVDNKRVMRHLDACGFSKEKQVSFPHKQAWFVKLRREFWDGPAL</sequence>
<dbReference type="InterPro" id="IPR016181">
    <property type="entry name" value="Acyl_CoA_acyltransferase"/>
</dbReference>
<evidence type="ECO:0000313" key="5">
    <source>
        <dbReference type="Proteomes" id="UP001251528"/>
    </source>
</evidence>
<feature type="region of interest" description="Disordered" evidence="2">
    <location>
        <begin position="245"/>
        <end position="298"/>
    </location>
</feature>
<dbReference type="GO" id="GO:0019290">
    <property type="term" value="P:siderophore biosynthetic process"/>
    <property type="evidence" value="ECO:0007669"/>
    <property type="project" value="InterPro"/>
</dbReference>
<gene>
    <name evidence="4" type="ORF">QQS21_008827</name>
</gene>
<protein>
    <recommendedName>
        <fullName evidence="3">Acyltransferase MbtK/IucB-like conserved domain-containing protein</fullName>
    </recommendedName>
</protein>
<feature type="compositionally biased region" description="Basic residues" evidence="2">
    <location>
        <begin position="89"/>
        <end position="98"/>
    </location>
</feature>
<evidence type="ECO:0000256" key="2">
    <source>
        <dbReference type="SAM" id="MobiDB-lite"/>
    </source>
</evidence>
<feature type="compositionally biased region" description="Low complexity" evidence="2">
    <location>
        <begin position="274"/>
        <end position="287"/>
    </location>
</feature>
<dbReference type="EMBL" id="JASWJB010000210">
    <property type="protein sequence ID" value="KAK2593454.1"/>
    <property type="molecule type" value="Genomic_DNA"/>
</dbReference>
<dbReference type="AlphaFoldDB" id="A0AAJ0CI84"/>
<evidence type="ECO:0000313" key="4">
    <source>
        <dbReference type="EMBL" id="KAK2593454.1"/>
    </source>
</evidence>
<feature type="compositionally biased region" description="Basic and acidic residues" evidence="2">
    <location>
        <begin position="259"/>
        <end position="271"/>
    </location>
</feature>
<comment type="caution">
    <text evidence="4">The sequence shown here is derived from an EMBL/GenBank/DDBJ whole genome shotgun (WGS) entry which is preliminary data.</text>
</comment>
<dbReference type="Proteomes" id="UP001251528">
    <property type="component" value="Unassembled WGS sequence"/>
</dbReference>
<organism evidence="4 5">
    <name type="scientific">Conoideocrella luteorostrata</name>
    <dbReference type="NCBI Taxonomy" id="1105319"/>
    <lineage>
        <taxon>Eukaryota</taxon>
        <taxon>Fungi</taxon>
        <taxon>Dikarya</taxon>
        <taxon>Ascomycota</taxon>
        <taxon>Pezizomycotina</taxon>
        <taxon>Sordariomycetes</taxon>
        <taxon>Hypocreomycetidae</taxon>
        <taxon>Hypocreales</taxon>
        <taxon>Clavicipitaceae</taxon>
        <taxon>Conoideocrella</taxon>
    </lineage>
</organism>
<keyword evidence="5" id="KW-1185">Reference proteome</keyword>
<dbReference type="Gene3D" id="3.40.630.30">
    <property type="match status" value="1"/>
</dbReference>
<name>A0AAJ0CI84_9HYPO</name>
<dbReference type="Pfam" id="PF13523">
    <property type="entry name" value="Acetyltransf_8"/>
    <property type="match status" value="1"/>
</dbReference>
<proteinExistence type="inferred from homology"/>
<dbReference type="InterPro" id="IPR019432">
    <property type="entry name" value="Acyltransferase_MbtK/IucB-like"/>
</dbReference>
<dbReference type="SUPFAM" id="SSF55729">
    <property type="entry name" value="Acyl-CoA N-acyltransferases (Nat)"/>
    <property type="match status" value="1"/>
</dbReference>
<feature type="domain" description="Acyltransferase MbtK/IucB-like conserved" evidence="3">
    <location>
        <begin position="389"/>
        <end position="431"/>
    </location>
</feature>
<accession>A0AAJ0CI84</accession>
<evidence type="ECO:0000259" key="3">
    <source>
        <dbReference type="SMART" id="SM01006"/>
    </source>
</evidence>
<evidence type="ECO:0000256" key="1">
    <source>
        <dbReference type="ARBA" id="ARBA00009893"/>
    </source>
</evidence>
<dbReference type="PANTHER" id="PTHR31438:SF1">
    <property type="entry name" value="LYSINE N-ACYLTRANSFERASE C17G9.06C-RELATED"/>
    <property type="match status" value="1"/>
</dbReference>
<dbReference type="GO" id="GO:0016410">
    <property type="term" value="F:N-acyltransferase activity"/>
    <property type="evidence" value="ECO:0007669"/>
    <property type="project" value="TreeGrafter"/>
</dbReference>
<feature type="region of interest" description="Disordered" evidence="2">
    <location>
        <begin position="55"/>
        <end position="99"/>
    </location>
</feature>
<reference evidence="4" key="1">
    <citation type="submission" date="2023-06" db="EMBL/GenBank/DDBJ databases">
        <title>Conoideocrella luteorostrata (Hypocreales: Clavicipitaceae), a potential biocontrol fungus for elongate hemlock scale in United States Christmas tree production areas.</title>
        <authorList>
            <person name="Barrett H."/>
            <person name="Lovett B."/>
            <person name="Macias A.M."/>
            <person name="Stajich J.E."/>
            <person name="Kasson M.T."/>
        </authorList>
    </citation>
    <scope>NUCLEOTIDE SEQUENCE</scope>
    <source>
        <strain evidence="4">ARSEF 14590</strain>
    </source>
</reference>
<dbReference type="PANTHER" id="PTHR31438">
    <property type="entry name" value="LYSINE N-ACYLTRANSFERASE C17G9.06C-RELATED"/>
    <property type="match status" value="1"/>
</dbReference>
<dbReference type="SMART" id="SM01006">
    <property type="entry name" value="AlcB"/>
    <property type="match status" value="1"/>
</dbReference>
<comment type="similarity">
    <text evidence="1">Belongs to the lysine N-acyltransferase MbtK family.</text>
</comment>